<organism evidence="1 2">
    <name type="scientific">Chironomus riparius</name>
    <dbReference type="NCBI Taxonomy" id="315576"/>
    <lineage>
        <taxon>Eukaryota</taxon>
        <taxon>Metazoa</taxon>
        <taxon>Ecdysozoa</taxon>
        <taxon>Arthropoda</taxon>
        <taxon>Hexapoda</taxon>
        <taxon>Insecta</taxon>
        <taxon>Pterygota</taxon>
        <taxon>Neoptera</taxon>
        <taxon>Endopterygota</taxon>
        <taxon>Diptera</taxon>
        <taxon>Nematocera</taxon>
        <taxon>Chironomoidea</taxon>
        <taxon>Chironomidae</taxon>
        <taxon>Chironominae</taxon>
        <taxon>Chironomus</taxon>
    </lineage>
</organism>
<evidence type="ECO:0000313" key="1">
    <source>
        <dbReference type="EMBL" id="CAG9811624.1"/>
    </source>
</evidence>
<reference evidence="1" key="1">
    <citation type="submission" date="2022-01" db="EMBL/GenBank/DDBJ databases">
        <authorList>
            <person name="King R."/>
        </authorList>
    </citation>
    <scope>NUCLEOTIDE SEQUENCE</scope>
</reference>
<sequence>MKKCCKFTEMKRKKIDQSFWNIVKLVRYLIFSLIIDKAIATSSFGITLNCSYRTSSIPWPVLGEIYECYIERDLFITHAKMPISDAVGEHKSWKNAEKVVGFYARSAEVHYFPNGLEKIFPNLRLIAIAMSNLREVRQQNLIPFDQLQYLCLFDNEIETIEKHLFAYNLMLEAIDLRENRIVRINVNVFDYLINLRILYLSDSFNGSCVSEDAADRASVVRLINGVKNECNDRAFYRLSHSEKSAMKGVVLNVTQAEDTVDRDEADSSGFRDFGSVWCIFLGIICVNFTI</sequence>
<protein>
    <submittedName>
        <fullName evidence="1">Uncharacterized protein</fullName>
    </submittedName>
</protein>
<name>A0A9N9S652_9DIPT</name>
<reference evidence="1" key="2">
    <citation type="submission" date="2022-10" db="EMBL/GenBank/DDBJ databases">
        <authorList>
            <consortium name="ENA_rothamsted_submissions"/>
            <consortium name="culmorum"/>
            <person name="King R."/>
        </authorList>
    </citation>
    <scope>NUCLEOTIDE SEQUENCE</scope>
</reference>
<dbReference type="OrthoDB" id="694479at2759"/>
<dbReference type="Gene3D" id="3.80.10.10">
    <property type="entry name" value="Ribonuclease Inhibitor"/>
    <property type="match status" value="1"/>
</dbReference>
<dbReference type="Pfam" id="PF13855">
    <property type="entry name" value="LRR_8"/>
    <property type="match status" value="1"/>
</dbReference>
<dbReference type="InterPro" id="IPR001611">
    <property type="entry name" value="Leu-rich_rpt"/>
</dbReference>
<evidence type="ECO:0000313" key="2">
    <source>
        <dbReference type="Proteomes" id="UP001153620"/>
    </source>
</evidence>
<dbReference type="EMBL" id="OU895880">
    <property type="protein sequence ID" value="CAG9811624.1"/>
    <property type="molecule type" value="Genomic_DNA"/>
</dbReference>
<dbReference type="Proteomes" id="UP001153620">
    <property type="component" value="Chromosome 4"/>
</dbReference>
<proteinExistence type="predicted"/>
<dbReference type="SUPFAM" id="SSF52058">
    <property type="entry name" value="L domain-like"/>
    <property type="match status" value="1"/>
</dbReference>
<dbReference type="AlphaFoldDB" id="A0A9N9S652"/>
<dbReference type="InterPro" id="IPR032675">
    <property type="entry name" value="LRR_dom_sf"/>
</dbReference>
<keyword evidence="2" id="KW-1185">Reference proteome</keyword>
<gene>
    <name evidence="1" type="ORF">CHIRRI_LOCUS14431</name>
</gene>
<accession>A0A9N9S652</accession>